<dbReference type="EMBL" id="JASBNA010000008">
    <property type="protein sequence ID" value="KAK7689324.1"/>
    <property type="molecule type" value="Genomic_DNA"/>
</dbReference>
<keyword evidence="2" id="KW-1185">Reference proteome</keyword>
<evidence type="ECO:0000313" key="2">
    <source>
        <dbReference type="Proteomes" id="UP001385951"/>
    </source>
</evidence>
<gene>
    <name evidence="1" type="ORF">QCA50_007115</name>
</gene>
<comment type="caution">
    <text evidence="1">The sequence shown here is derived from an EMBL/GenBank/DDBJ whole genome shotgun (WGS) entry which is preliminary data.</text>
</comment>
<dbReference type="Proteomes" id="UP001385951">
    <property type="component" value="Unassembled WGS sequence"/>
</dbReference>
<sequence length="82" mass="9884">MDIGMLLASNVDDPALESFYRDLQGCMLSRLLDRDYDRDELDFSLKKRRSIRIRKNRIYKHKVLRVHYTTYDMRRSTDSVNP</sequence>
<protein>
    <submittedName>
        <fullName evidence="1">Uncharacterized protein</fullName>
    </submittedName>
</protein>
<organism evidence="1 2">
    <name type="scientific">Cerrena zonata</name>
    <dbReference type="NCBI Taxonomy" id="2478898"/>
    <lineage>
        <taxon>Eukaryota</taxon>
        <taxon>Fungi</taxon>
        <taxon>Dikarya</taxon>
        <taxon>Basidiomycota</taxon>
        <taxon>Agaricomycotina</taxon>
        <taxon>Agaricomycetes</taxon>
        <taxon>Polyporales</taxon>
        <taxon>Cerrenaceae</taxon>
        <taxon>Cerrena</taxon>
    </lineage>
</organism>
<name>A0AAW0GCE8_9APHY</name>
<evidence type="ECO:0000313" key="1">
    <source>
        <dbReference type="EMBL" id="KAK7689324.1"/>
    </source>
</evidence>
<proteinExistence type="predicted"/>
<reference evidence="1 2" key="1">
    <citation type="submission" date="2022-09" db="EMBL/GenBank/DDBJ databases">
        <authorList>
            <person name="Palmer J.M."/>
        </authorList>
    </citation>
    <scope>NUCLEOTIDE SEQUENCE [LARGE SCALE GENOMIC DNA]</scope>
    <source>
        <strain evidence="1 2">DSM 7382</strain>
    </source>
</reference>
<dbReference type="AlphaFoldDB" id="A0AAW0GCE8"/>
<accession>A0AAW0GCE8</accession>